<keyword evidence="2" id="KW-1185">Reference proteome</keyword>
<organism evidence="1 2">
    <name type="scientific">Blepharisma stoltei</name>
    <dbReference type="NCBI Taxonomy" id="1481888"/>
    <lineage>
        <taxon>Eukaryota</taxon>
        <taxon>Sar</taxon>
        <taxon>Alveolata</taxon>
        <taxon>Ciliophora</taxon>
        <taxon>Postciliodesmatophora</taxon>
        <taxon>Heterotrichea</taxon>
        <taxon>Heterotrichida</taxon>
        <taxon>Blepharismidae</taxon>
        <taxon>Blepharisma</taxon>
    </lineage>
</organism>
<evidence type="ECO:0000313" key="2">
    <source>
        <dbReference type="Proteomes" id="UP001162131"/>
    </source>
</evidence>
<dbReference type="EMBL" id="CAJZBQ010000036">
    <property type="protein sequence ID" value="CAG9324270.1"/>
    <property type="molecule type" value="Genomic_DNA"/>
</dbReference>
<proteinExistence type="predicted"/>
<name>A0AAU9JJH4_9CILI</name>
<accession>A0AAU9JJH4</accession>
<dbReference type="Proteomes" id="UP001162131">
    <property type="component" value="Unassembled WGS sequence"/>
</dbReference>
<evidence type="ECO:0000313" key="1">
    <source>
        <dbReference type="EMBL" id="CAG9324270.1"/>
    </source>
</evidence>
<protein>
    <submittedName>
        <fullName evidence="1">Uncharacterized protein</fullName>
    </submittedName>
</protein>
<dbReference type="AlphaFoldDB" id="A0AAU9JJH4"/>
<sequence>MTKKYVSMKLIFSPLEYFLILPQTEALKYIEELKISQKNDHCLSFVKRIISWHLFDFNYFKFENKKYINGWPYPSYYDKFDLSKVISLILLDYVDASEYEMAYELLQNWENIYEISEFNNEKLNLLRNFTFWPSYN</sequence>
<comment type="caution">
    <text evidence="1">The sequence shown here is derived from an EMBL/GenBank/DDBJ whole genome shotgun (WGS) entry which is preliminary data.</text>
</comment>
<reference evidence="1" key="1">
    <citation type="submission" date="2021-09" db="EMBL/GenBank/DDBJ databases">
        <authorList>
            <consortium name="AG Swart"/>
            <person name="Singh M."/>
            <person name="Singh A."/>
            <person name="Seah K."/>
            <person name="Emmerich C."/>
        </authorList>
    </citation>
    <scope>NUCLEOTIDE SEQUENCE</scope>
    <source>
        <strain evidence="1">ATCC30299</strain>
    </source>
</reference>
<gene>
    <name evidence="1" type="ORF">BSTOLATCC_MIC36065</name>
</gene>